<proteinExistence type="inferred from homology"/>
<evidence type="ECO:0000259" key="5">
    <source>
        <dbReference type="Pfam" id="PF25973"/>
    </source>
</evidence>
<reference evidence="8" key="1">
    <citation type="journal article" date="2019" name="Int. J. Syst. Evol. Microbiol.">
        <title>The Global Catalogue of Microorganisms (GCM) 10K type strain sequencing project: providing services to taxonomists for standard genome sequencing and annotation.</title>
        <authorList>
            <consortium name="The Broad Institute Genomics Platform"/>
            <consortium name="The Broad Institute Genome Sequencing Center for Infectious Disease"/>
            <person name="Wu L."/>
            <person name="Ma J."/>
        </authorList>
    </citation>
    <scope>NUCLEOTIDE SEQUENCE [LARGE SCALE GENOMIC DNA]</scope>
    <source>
        <strain evidence="8">KACC 11904</strain>
    </source>
</reference>
<dbReference type="Pfam" id="PF25954">
    <property type="entry name" value="Beta-barrel_RND_2"/>
    <property type="match status" value="1"/>
</dbReference>
<feature type="domain" description="YknX-like C-terminal permuted SH3-like" evidence="6">
    <location>
        <begin position="342"/>
        <end position="409"/>
    </location>
</feature>
<dbReference type="EMBL" id="JBHSMJ010000018">
    <property type="protein sequence ID" value="MFC5449389.1"/>
    <property type="molecule type" value="Genomic_DNA"/>
</dbReference>
<dbReference type="Proteomes" id="UP001596044">
    <property type="component" value="Unassembled WGS sequence"/>
</dbReference>
<feature type="signal peptide" evidence="3">
    <location>
        <begin position="1"/>
        <end position="26"/>
    </location>
</feature>
<evidence type="ECO:0000256" key="2">
    <source>
        <dbReference type="SAM" id="Coils"/>
    </source>
</evidence>
<dbReference type="PANTHER" id="PTHR30469:SF15">
    <property type="entry name" value="HLYD FAMILY OF SECRETION PROTEINS"/>
    <property type="match status" value="1"/>
</dbReference>
<comment type="similarity">
    <text evidence="1">Belongs to the membrane fusion protein (MFP) (TC 8.A.1) family.</text>
</comment>
<organism evidence="7 8">
    <name type="scientific">Paenibacillus aestuarii</name>
    <dbReference type="NCBI Taxonomy" id="516965"/>
    <lineage>
        <taxon>Bacteria</taxon>
        <taxon>Bacillati</taxon>
        <taxon>Bacillota</taxon>
        <taxon>Bacilli</taxon>
        <taxon>Bacillales</taxon>
        <taxon>Paenibacillaceae</taxon>
        <taxon>Paenibacillus</taxon>
    </lineage>
</organism>
<dbReference type="RefSeq" id="WP_270879780.1">
    <property type="nucleotide sequence ID" value="NZ_JAQFVF010000026.1"/>
</dbReference>
<dbReference type="InterPro" id="IPR006143">
    <property type="entry name" value="RND_pump_MFP"/>
</dbReference>
<dbReference type="Pfam" id="PF25989">
    <property type="entry name" value="YknX_C"/>
    <property type="match status" value="1"/>
</dbReference>
<dbReference type="Gene3D" id="2.40.30.170">
    <property type="match status" value="1"/>
</dbReference>
<dbReference type="NCBIfam" id="TIGR01730">
    <property type="entry name" value="RND_mfp"/>
    <property type="match status" value="1"/>
</dbReference>
<dbReference type="Gene3D" id="2.40.420.20">
    <property type="match status" value="1"/>
</dbReference>
<feature type="domain" description="CusB-like beta-barrel" evidence="4">
    <location>
        <begin position="277"/>
        <end position="336"/>
    </location>
</feature>
<dbReference type="InterPro" id="IPR058647">
    <property type="entry name" value="BSH_CzcB-like"/>
</dbReference>
<feature type="chain" id="PRO_5047068167" evidence="3">
    <location>
        <begin position="27"/>
        <end position="412"/>
    </location>
</feature>
<evidence type="ECO:0000313" key="8">
    <source>
        <dbReference type="Proteomes" id="UP001596044"/>
    </source>
</evidence>
<evidence type="ECO:0000256" key="1">
    <source>
        <dbReference type="ARBA" id="ARBA00009477"/>
    </source>
</evidence>
<dbReference type="InterPro" id="IPR058792">
    <property type="entry name" value="Beta-barrel_RND_2"/>
</dbReference>
<dbReference type="Gene3D" id="2.40.50.100">
    <property type="match status" value="1"/>
</dbReference>
<name>A0ABW0K811_9BACL</name>
<keyword evidence="2" id="KW-0175">Coiled coil</keyword>
<comment type="caution">
    <text evidence="7">The sequence shown here is derived from an EMBL/GenBank/DDBJ whole genome shotgun (WGS) entry which is preliminary data.</text>
</comment>
<keyword evidence="3" id="KW-0732">Signal</keyword>
<dbReference type="InterPro" id="IPR058637">
    <property type="entry name" value="YknX-like_C"/>
</dbReference>
<feature type="domain" description="CzcB-like barrel-sandwich hybrid" evidence="5">
    <location>
        <begin position="70"/>
        <end position="251"/>
    </location>
</feature>
<dbReference type="PROSITE" id="PS51257">
    <property type="entry name" value="PROKAR_LIPOPROTEIN"/>
    <property type="match status" value="1"/>
</dbReference>
<accession>A0ABW0K811</accession>
<dbReference type="SUPFAM" id="SSF111369">
    <property type="entry name" value="HlyD-like secretion proteins"/>
    <property type="match status" value="2"/>
</dbReference>
<dbReference type="PANTHER" id="PTHR30469">
    <property type="entry name" value="MULTIDRUG RESISTANCE PROTEIN MDTA"/>
    <property type="match status" value="1"/>
</dbReference>
<protein>
    <submittedName>
        <fullName evidence="7">Efflux RND transporter periplasmic adaptor subunit</fullName>
    </submittedName>
</protein>
<keyword evidence="8" id="KW-1185">Reference proteome</keyword>
<evidence type="ECO:0000256" key="3">
    <source>
        <dbReference type="SAM" id="SignalP"/>
    </source>
</evidence>
<evidence type="ECO:0000259" key="6">
    <source>
        <dbReference type="Pfam" id="PF25989"/>
    </source>
</evidence>
<sequence length="412" mass="45159">MKHTRALAIAAMSLLLIAAGCGARQAKDVPVTAGAGDTAAKVVGVQNVQKAKWGTEAELAADVIPFMELDVVVKVSGDVTQVHKSRGDTVSKDETILEIDKKDMNREKEKVDAALQTAMEQVDKAKKDLADNKKEIELSIAKTKLSISDLERDYAKMRNNFDEGIGEKSALTSMETKLEQARMDLELLNDKQKTLETSNPLSPAEYQLKSAQIAQEEWQRSMSYYDVKSPISGVLIYMPAEVGMTLPSGMAIAKVQQQNVVKIKANLTDAYRRMVQDQAELSFVNPETGETFNGKVIYLASTADLQTKTFELQLQASNTAGKLKPGTRVQLQLNAPQASESITVPADAVLRENGQAYVFVVKGDQVEKRQVQTGKTKDSQQEITSGLDGSEKIVTRGQLRLQDGEHVTIEQK</sequence>
<dbReference type="Pfam" id="PF25973">
    <property type="entry name" value="BSH_CzcB"/>
    <property type="match status" value="1"/>
</dbReference>
<evidence type="ECO:0000259" key="4">
    <source>
        <dbReference type="Pfam" id="PF25954"/>
    </source>
</evidence>
<feature type="coiled-coil region" evidence="2">
    <location>
        <begin position="101"/>
        <end position="198"/>
    </location>
</feature>
<gene>
    <name evidence="7" type="ORF">ACFPOG_14060</name>
</gene>
<evidence type="ECO:0000313" key="7">
    <source>
        <dbReference type="EMBL" id="MFC5449389.1"/>
    </source>
</evidence>